<sequence length="279" mass="31885">MGCGSSSSAVIINLDRPDPFYFAGEVISGVVQFNVNDETIEVDELVLEFVGEIDYTTRYRSSRTTHTQHHAVAIINTNHVLAHPPAGQKELTYGRGQYTFPFQFQLPNNLPPSLNPHVRYYVQMYVDKAWYKANTQENKYITIYPHVNIKKTPNFLQPTMFGDQNRKDIVVQGTLQITVSMFKNYRIANSTHDEVVTSSTISELMNRKQPKLNGTFSILVHTTENASYSQKVEMSGNKHVMLPYQWDSQAVVSEIYRHLRTHNIPVWMDIQGGMKGHLS</sequence>
<dbReference type="GO" id="GO:0015031">
    <property type="term" value="P:protein transport"/>
    <property type="evidence" value="ECO:0007669"/>
    <property type="project" value="TreeGrafter"/>
</dbReference>
<evidence type="ECO:0000256" key="1">
    <source>
        <dbReference type="ARBA" id="ARBA00005298"/>
    </source>
</evidence>
<evidence type="ECO:0000313" key="4">
    <source>
        <dbReference type="Proteomes" id="UP000663868"/>
    </source>
</evidence>
<comment type="similarity">
    <text evidence="1">Belongs to the arrestin family.</text>
</comment>
<feature type="domain" description="Arrestin-like N-terminal" evidence="2">
    <location>
        <begin position="12"/>
        <end position="149"/>
    </location>
</feature>
<dbReference type="Gene3D" id="2.60.40.640">
    <property type="match status" value="1"/>
</dbReference>
<dbReference type="GO" id="GO:0005737">
    <property type="term" value="C:cytoplasm"/>
    <property type="evidence" value="ECO:0007669"/>
    <property type="project" value="TreeGrafter"/>
</dbReference>
<dbReference type="AlphaFoldDB" id="A0A819XY91"/>
<organism evidence="3 4">
    <name type="scientific">Adineta steineri</name>
    <dbReference type="NCBI Taxonomy" id="433720"/>
    <lineage>
        <taxon>Eukaryota</taxon>
        <taxon>Metazoa</taxon>
        <taxon>Spiralia</taxon>
        <taxon>Gnathifera</taxon>
        <taxon>Rotifera</taxon>
        <taxon>Eurotatoria</taxon>
        <taxon>Bdelloidea</taxon>
        <taxon>Adinetida</taxon>
        <taxon>Adinetidae</taxon>
        <taxon>Adineta</taxon>
    </lineage>
</organism>
<name>A0A819XY91_9BILA</name>
<dbReference type="Proteomes" id="UP000663868">
    <property type="component" value="Unassembled WGS sequence"/>
</dbReference>
<dbReference type="EMBL" id="CAJOBB010005885">
    <property type="protein sequence ID" value="CAF4143753.1"/>
    <property type="molecule type" value="Genomic_DNA"/>
</dbReference>
<accession>A0A819XY91</accession>
<dbReference type="InterPro" id="IPR014752">
    <property type="entry name" value="Arrestin-like_C"/>
</dbReference>
<proteinExistence type="inferred from homology"/>
<reference evidence="3" key="1">
    <citation type="submission" date="2021-02" db="EMBL/GenBank/DDBJ databases">
        <authorList>
            <person name="Nowell W R."/>
        </authorList>
    </citation>
    <scope>NUCLEOTIDE SEQUENCE</scope>
</reference>
<dbReference type="PANTHER" id="PTHR11188:SF17">
    <property type="entry name" value="FI21816P1"/>
    <property type="match status" value="1"/>
</dbReference>
<evidence type="ECO:0000259" key="2">
    <source>
        <dbReference type="Pfam" id="PF00339"/>
    </source>
</evidence>
<comment type="caution">
    <text evidence="3">The sequence shown here is derived from an EMBL/GenBank/DDBJ whole genome shotgun (WGS) entry which is preliminary data.</text>
</comment>
<protein>
    <recommendedName>
        <fullName evidence="2">Arrestin-like N-terminal domain-containing protein</fullName>
    </recommendedName>
</protein>
<dbReference type="InterPro" id="IPR014756">
    <property type="entry name" value="Ig_E-set"/>
</dbReference>
<evidence type="ECO:0000313" key="3">
    <source>
        <dbReference type="EMBL" id="CAF4143753.1"/>
    </source>
</evidence>
<dbReference type="Pfam" id="PF00339">
    <property type="entry name" value="Arrestin_N"/>
    <property type="match status" value="1"/>
</dbReference>
<dbReference type="InterPro" id="IPR050357">
    <property type="entry name" value="Arrestin_domain-protein"/>
</dbReference>
<dbReference type="SUPFAM" id="SSF81296">
    <property type="entry name" value="E set domains"/>
    <property type="match status" value="1"/>
</dbReference>
<dbReference type="InterPro" id="IPR011021">
    <property type="entry name" value="Arrestin-like_N"/>
</dbReference>
<gene>
    <name evidence="3" type="ORF">KXQ929_LOCUS36855</name>
</gene>
<dbReference type="PANTHER" id="PTHR11188">
    <property type="entry name" value="ARRESTIN DOMAIN CONTAINING PROTEIN"/>
    <property type="match status" value="1"/>
</dbReference>